<dbReference type="Proteomes" id="UP000885936">
    <property type="component" value="Unassembled WGS sequence"/>
</dbReference>
<dbReference type="STRING" id="1839936.SBU_001310"/>
<dbReference type="Proteomes" id="UP000185779">
    <property type="component" value="Unassembled WGS sequence"/>
</dbReference>
<sequence>MRVRSLLLIMLLLAFSYFTPSCIDKDTPEKMPVPTPTIAPTTPTPSPTPSINLSSIITRLEEVRGLKLLYDIPHHWISPDELIKRYNATVVVGDDPDDILLKALFMVEEGVDPDEVEAEYRSGTVMAYYDIEKKEMVTVRGYEDELEKIYVHEYLHALQDQHFNLTRVLNQSTFDRHMAAKALVEGDALFTYDLYQGKSPSGLTIGISKIYNDLTRRTLEEFRMFPQTKGKYFVTRLYLDGGKSWDLVNEAYYNLPATTEMVMHPDKYFKGEEGVSLSAPEIPLDGWDMTISDTMGEFFIRTMLAGHIPSNNASRAASGWGGDRLVLFQNESDYLFVFNISWDTRRDAEEFLDGYRVLMETLDGRTINNGDNFTEWMVDGEWILLVDENDTLNRTVLAGSSNPQIIELCMGEL</sequence>
<reference evidence="2 3" key="1">
    <citation type="submission" date="2016-05" db="EMBL/GenBank/DDBJ databases">
        <title>Microbial consortia oxidize butane by reversing methanogenesis.</title>
        <authorList>
            <person name="Laso-Perez R."/>
            <person name="Richter M."/>
            <person name="Wegener G."/>
            <person name="Musat F."/>
        </authorList>
    </citation>
    <scope>NUCLEOTIDE SEQUENCE [LARGE SCALE GENOMIC DNA]</scope>
    <source>
        <strain evidence="2">BOX1</strain>
    </source>
</reference>
<evidence type="ECO:0000313" key="3">
    <source>
        <dbReference type="Proteomes" id="UP000185779"/>
    </source>
</evidence>
<accession>A0A1F2P385</accession>
<comment type="caution">
    <text evidence="2">The sequence shown here is derived from an EMBL/GenBank/DDBJ whole genome shotgun (WGS) entry which is preliminary data.</text>
</comment>
<evidence type="ECO:0000313" key="1">
    <source>
        <dbReference type="EMBL" id="HEC56843.1"/>
    </source>
</evidence>
<reference evidence="1" key="2">
    <citation type="journal article" date="2020" name="mSystems">
        <title>Genome- and Community-Level Interaction Insights into Carbon Utilization and Element Cycling Functions of Hydrothermarchaeota in Hydrothermal Sediment.</title>
        <authorList>
            <person name="Zhou Z."/>
            <person name="Liu Y."/>
            <person name="Xu W."/>
            <person name="Pan J."/>
            <person name="Luo Z.H."/>
            <person name="Li M."/>
        </authorList>
    </citation>
    <scope>NUCLEOTIDE SEQUENCE [LARGE SCALE GENOMIC DNA]</scope>
    <source>
        <strain evidence="1">HyVt-386</strain>
    </source>
</reference>
<proteinExistence type="predicted"/>
<name>A0A1F2P385_9EURY</name>
<gene>
    <name evidence="1" type="ORF">ENI32_03025</name>
    <name evidence="2" type="ORF">SBU_001310</name>
</gene>
<protein>
    <recommendedName>
        <fullName evidence="4">Lipoprotein</fullName>
    </recommendedName>
</protein>
<keyword evidence="3" id="KW-1185">Reference proteome</keyword>
<evidence type="ECO:0000313" key="2">
    <source>
        <dbReference type="EMBL" id="OFV65727.1"/>
    </source>
</evidence>
<dbReference type="EMBL" id="DRIE01000049">
    <property type="protein sequence ID" value="HEC56843.1"/>
    <property type="molecule type" value="Genomic_DNA"/>
</dbReference>
<dbReference type="EMBL" id="LYOR01000007">
    <property type="protein sequence ID" value="OFV65727.1"/>
    <property type="molecule type" value="Genomic_DNA"/>
</dbReference>
<organism evidence="2 3">
    <name type="scientific">Candidatus Syntropharchaeum butanivorans</name>
    <dbReference type="NCBI Taxonomy" id="1839936"/>
    <lineage>
        <taxon>Archaea</taxon>
        <taxon>Methanobacteriati</taxon>
        <taxon>Methanobacteriota</taxon>
        <taxon>Stenosarchaea group</taxon>
        <taxon>Methanomicrobia</taxon>
        <taxon>Methanosarcinales</taxon>
        <taxon>ANME-2 cluster</taxon>
        <taxon>Candidatus Syntropharchaeum</taxon>
    </lineage>
</organism>
<dbReference type="AlphaFoldDB" id="A0A1F2P385"/>
<evidence type="ECO:0008006" key="4">
    <source>
        <dbReference type="Google" id="ProtNLM"/>
    </source>
</evidence>